<sequence length="1237" mass="140935">MSSPQTPERSLPSVQKLLIKREATGRTRVVRRGDRTNTCCSERRQDGHVLFGEETGRTDMCCSERRQDGHVLFGEETGQTRVVRRGDRTNTLHVLFGEETGRTCVVRRGDRTDTCCSERRQDGHVLFGEETGRTCCSERRQDGHVVRRGDRTDMCCSERRQDGHVLFGERLSSPSRSFPKVAFTNWLPLRRSSHFGATKLDRHQRRSRWVGVPQGKTKRKVRMSKGRRKREVRKSKGRRKRDVRKSKGRRKREVRKSKGRRKREVHMSKGRRKREVRKSKGRRKREVHMSKGRRKREVHMSKGRRKRETSQMRVTAGYLSPVSPPMALQYRGCGKSGAFISIAHEWLTRITHAAEIPQEAVDDLVQEWAHFRWGVFEESGCHSDPRYLPYFYKYEPEIKRHTLELNTCSRRKIPGLFRDFEMVPCDPGVSDTCSWVSNERPEVIQSRFTCRSLFDTDGTSRTRNAFATTPQQVMCNLRKSLAIIGRHADQIDRPRERVPFEEPKFQVVSRQESIYILMIDISIFFAAQKKSSSGLDVAGELCTALQSMLATKPPNTYLEIHFFGTLVVHFPQTEFYPCKFEQVFEMTGFGRCIGCALNTVVQRSHAFRGNAAVILLTAGAEKNDIDKYTPEQIQQAGIKWTSVEDFSANQTLLPPRFLGLTISPEGVPDVMRIAKFWQGEFRLLSLNHGPGFVETVLNDIFKYDDLVHQPFRELLLYEPDQNFGRIKSSEFVVERGTQDITIQHITFFEDTMEITPEEIPVIELIDPKGNTTYPYSALELVLYNGVRYGYFIPKPAHGRWKLKARMNSLARTSLLVQSHQLESPVTVQAWTENDIPGLIKIMALILYSHHPLRDVSVQAILMHESGQQFDVVLKDDGYGADITPGDGVYSSQVLNSNIHPGNYTIIINVDNPPNTGAYIQLYTNGPRSMGALGHGCAVASGFQKEIVPQFTRTYVQGDLTVVQLQNPTPDIEGIWTLMLGRQDVQDDYTVELKWSLDDIQNFVVKELQVHCANDMYSLQEIMRGGNPDKKSTAVIPVPNPQTTNAVTFSFKKPSPTGVRYCALKIDGQSGMSNPVAISYDVSKPSKFVPTTTTRRPPPPPIAPRRPQEKERGFMTRGYTDYNINIVSIMLGLTGGLLVCAIPMIIMVAIQWRSSGNKEPMTMDDMQHQSYPMDMTAQQVYTVPPGIMAEPGDEDFSGNDGRHKKKRRKHKRRHHRSSRRHSSYAGEDEENMAAAPVV</sequence>
<accession>A0A7R8WFB2</accession>
<evidence type="ECO:0000256" key="2">
    <source>
        <dbReference type="SAM" id="Phobius"/>
    </source>
</evidence>
<evidence type="ECO:0000313" key="4">
    <source>
        <dbReference type="EMBL" id="CAD7228288.1"/>
    </source>
</evidence>
<keyword evidence="2" id="KW-0472">Membrane</keyword>
<dbReference type="OrthoDB" id="687730at2759"/>
<evidence type="ECO:0000256" key="1">
    <source>
        <dbReference type="SAM" id="MobiDB-lite"/>
    </source>
</evidence>
<feature type="domain" description="Calcium-activated chloride channel N-terminal" evidence="3">
    <location>
        <begin position="308"/>
        <end position="388"/>
    </location>
</feature>
<dbReference type="InterPro" id="IPR013642">
    <property type="entry name" value="CLCA_N"/>
</dbReference>
<gene>
    <name evidence="4" type="ORF">CTOB1V02_LOCUS6175</name>
</gene>
<keyword evidence="2" id="KW-1133">Transmembrane helix</keyword>
<keyword evidence="2" id="KW-0812">Transmembrane</keyword>
<name>A0A7R8WFB2_9CRUS</name>
<dbReference type="Pfam" id="PF08434">
    <property type="entry name" value="CLCA"/>
    <property type="match status" value="1"/>
</dbReference>
<reference evidence="4" key="1">
    <citation type="submission" date="2020-11" db="EMBL/GenBank/DDBJ databases">
        <authorList>
            <person name="Tran Van P."/>
        </authorList>
    </citation>
    <scope>NUCLEOTIDE SEQUENCE</scope>
</reference>
<feature type="region of interest" description="Disordered" evidence="1">
    <location>
        <begin position="1086"/>
        <end position="1108"/>
    </location>
</feature>
<proteinExistence type="predicted"/>
<organism evidence="4">
    <name type="scientific">Cyprideis torosa</name>
    <dbReference type="NCBI Taxonomy" id="163714"/>
    <lineage>
        <taxon>Eukaryota</taxon>
        <taxon>Metazoa</taxon>
        <taxon>Ecdysozoa</taxon>
        <taxon>Arthropoda</taxon>
        <taxon>Crustacea</taxon>
        <taxon>Oligostraca</taxon>
        <taxon>Ostracoda</taxon>
        <taxon>Podocopa</taxon>
        <taxon>Podocopida</taxon>
        <taxon>Cytherocopina</taxon>
        <taxon>Cytheroidea</taxon>
        <taxon>Cytherideidae</taxon>
        <taxon>Cyprideis</taxon>
    </lineage>
</organism>
<feature type="transmembrane region" description="Helical" evidence="2">
    <location>
        <begin position="1125"/>
        <end position="1149"/>
    </location>
</feature>
<feature type="region of interest" description="Disordered" evidence="1">
    <location>
        <begin position="198"/>
        <end position="312"/>
    </location>
</feature>
<feature type="compositionally biased region" description="Basic residues" evidence="1">
    <location>
        <begin position="1201"/>
        <end position="1221"/>
    </location>
</feature>
<dbReference type="AlphaFoldDB" id="A0A7R8WFB2"/>
<dbReference type="EMBL" id="OB661467">
    <property type="protein sequence ID" value="CAD7228288.1"/>
    <property type="molecule type" value="Genomic_DNA"/>
</dbReference>
<evidence type="ECO:0000259" key="3">
    <source>
        <dbReference type="Pfam" id="PF08434"/>
    </source>
</evidence>
<feature type="compositionally biased region" description="Basic residues" evidence="1">
    <location>
        <begin position="216"/>
        <end position="307"/>
    </location>
</feature>
<feature type="region of interest" description="Disordered" evidence="1">
    <location>
        <begin position="1184"/>
        <end position="1237"/>
    </location>
</feature>
<protein>
    <recommendedName>
        <fullName evidence="3">Calcium-activated chloride channel N-terminal domain-containing protein</fullName>
    </recommendedName>
</protein>